<feature type="compositionally biased region" description="Basic and acidic residues" evidence="2">
    <location>
        <begin position="30"/>
        <end position="40"/>
    </location>
</feature>
<comment type="similarity">
    <text evidence="1">Belongs to the PITHD1 family.</text>
</comment>
<evidence type="ECO:0000259" key="3">
    <source>
        <dbReference type="PROSITE" id="PS51532"/>
    </source>
</evidence>
<evidence type="ECO:0000256" key="2">
    <source>
        <dbReference type="SAM" id="MobiDB-lite"/>
    </source>
</evidence>
<dbReference type="PANTHER" id="PTHR12175:SF1">
    <property type="entry name" value="PITH DOMAIN-CONTAINING PROTEIN 1"/>
    <property type="match status" value="1"/>
</dbReference>
<dbReference type="PROSITE" id="PS51532">
    <property type="entry name" value="PITH"/>
    <property type="match status" value="1"/>
</dbReference>
<accession>A0A1C7M602</accession>
<keyword evidence="5" id="KW-1185">Reference proteome</keyword>
<dbReference type="EMBL" id="LUGG01000009">
    <property type="protein sequence ID" value="OBZ72242.1"/>
    <property type="molecule type" value="Genomic_DNA"/>
</dbReference>
<proteinExistence type="inferred from homology"/>
<name>A0A1C7M602_GRIFR</name>
<reference evidence="4 5" key="1">
    <citation type="submission" date="2016-03" db="EMBL/GenBank/DDBJ databases">
        <title>Whole genome sequencing of Grifola frondosa 9006-11.</title>
        <authorList>
            <person name="Min B."/>
            <person name="Park H."/>
            <person name="Kim J.-G."/>
            <person name="Cho H."/>
            <person name="Oh Y.-L."/>
            <person name="Kong W.-S."/>
            <person name="Choi I.-G."/>
        </authorList>
    </citation>
    <scope>NUCLEOTIDE SEQUENCE [LARGE SCALE GENOMIC DNA]</scope>
    <source>
        <strain evidence="4 5">9006-11</strain>
    </source>
</reference>
<dbReference type="GO" id="GO:0005737">
    <property type="term" value="C:cytoplasm"/>
    <property type="evidence" value="ECO:0007669"/>
    <property type="project" value="UniProtKB-ARBA"/>
</dbReference>
<evidence type="ECO:0000313" key="5">
    <source>
        <dbReference type="Proteomes" id="UP000092993"/>
    </source>
</evidence>
<dbReference type="Pfam" id="PF06201">
    <property type="entry name" value="PITH"/>
    <property type="match status" value="1"/>
</dbReference>
<comment type="caution">
    <text evidence="4">The sequence shown here is derived from an EMBL/GenBank/DDBJ whole genome shotgun (WGS) entry which is preliminary data.</text>
</comment>
<organism evidence="4 5">
    <name type="scientific">Grifola frondosa</name>
    <name type="common">Maitake</name>
    <name type="synonym">Polyporus frondosus</name>
    <dbReference type="NCBI Taxonomy" id="5627"/>
    <lineage>
        <taxon>Eukaryota</taxon>
        <taxon>Fungi</taxon>
        <taxon>Dikarya</taxon>
        <taxon>Basidiomycota</taxon>
        <taxon>Agaricomycotina</taxon>
        <taxon>Agaricomycetes</taxon>
        <taxon>Polyporales</taxon>
        <taxon>Grifolaceae</taxon>
        <taxon>Grifola</taxon>
    </lineage>
</organism>
<dbReference type="AlphaFoldDB" id="A0A1C7M602"/>
<evidence type="ECO:0000256" key="1">
    <source>
        <dbReference type="ARBA" id="ARBA00025788"/>
    </source>
</evidence>
<dbReference type="SUPFAM" id="SSF49785">
    <property type="entry name" value="Galactose-binding domain-like"/>
    <property type="match status" value="1"/>
</dbReference>
<dbReference type="OMA" id="SHEVTIC"/>
<dbReference type="PANTHER" id="PTHR12175">
    <property type="entry name" value="AD039 HT014 THIOREDOXIN FAMILY TRP26"/>
    <property type="match status" value="1"/>
</dbReference>
<evidence type="ECO:0000313" key="4">
    <source>
        <dbReference type="EMBL" id="OBZ72242.1"/>
    </source>
</evidence>
<dbReference type="OrthoDB" id="2635at2759"/>
<dbReference type="InterPro" id="IPR037047">
    <property type="entry name" value="PITH_dom_sf"/>
</dbReference>
<dbReference type="InterPro" id="IPR045099">
    <property type="entry name" value="PITH1-like"/>
</dbReference>
<gene>
    <name evidence="4" type="ORF">A0H81_07448</name>
</gene>
<feature type="region of interest" description="Disordered" evidence="2">
    <location>
        <begin position="26"/>
        <end position="45"/>
    </location>
</feature>
<sequence length="230" mass="25897">MVATRNLSSIHRPIWHDLVSVAEQKCSQSLHDHDHDHDVPESQGQRDNLFSRIDRANVVAFNAEFPGKGPEIIKPWNERLDEQEFLESDSDDQMIIRVPFTGSVKLRALLLKAGPADQTPTKVALYANAEDLDFSNITDCKPTQEFIVPIGRDVGEYHVMAAKFPNATSITLFFPSSQGADTTRIYYVGFLGQWSERKYEPVITVYESQPNFADHERIRGMDGQCSAPSS</sequence>
<dbReference type="Gene3D" id="2.60.120.470">
    <property type="entry name" value="PITH domain"/>
    <property type="match status" value="1"/>
</dbReference>
<feature type="domain" description="PITH" evidence="3">
    <location>
        <begin position="38"/>
        <end position="210"/>
    </location>
</feature>
<dbReference type="InterPro" id="IPR008979">
    <property type="entry name" value="Galactose-bd-like_sf"/>
</dbReference>
<dbReference type="Proteomes" id="UP000092993">
    <property type="component" value="Unassembled WGS sequence"/>
</dbReference>
<dbReference type="InterPro" id="IPR010400">
    <property type="entry name" value="PITH_dom"/>
</dbReference>
<protein>
    <submittedName>
        <fullName evidence="4">PITH domain-containing protein P35G2.02</fullName>
    </submittedName>
</protein>
<dbReference type="GO" id="GO:0005634">
    <property type="term" value="C:nucleus"/>
    <property type="evidence" value="ECO:0007669"/>
    <property type="project" value="TreeGrafter"/>
</dbReference>